<evidence type="ECO:0000256" key="8">
    <source>
        <dbReference type="ARBA" id="ARBA00023186"/>
    </source>
</evidence>
<keyword evidence="3 11" id="KW-0479">Metal-binding</keyword>
<comment type="subunit">
    <text evidence="11">Homodimer.</text>
</comment>
<feature type="region of interest" description="Disordered" evidence="13">
    <location>
        <begin position="151"/>
        <end position="172"/>
    </location>
</feature>
<feature type="domain" description="J" evidence="14">
    <location>
        <begin position="10"/>
        <end position="75"/>
    </location>
</feature>
<dbReference type="HAMAP" id="MF_01152">
    <property type="entry name" value="DnaJ"/>
    <property type="match status" value="1"/>
</dbReference>
<dbReference type="GO" id="GO:0005737">
    <property type="term" value="C:cytoplasm"/>
    <property type="evidence" value="ECO:0007669"/>
    <property type="project" value="UniProtKB-SubCell"/>
</dbReference>
<dbReference type="PANTHER" id="PTHR43096">
    <property type="entry name" value="DNAJ HOMOLOG 1, MITOCHONDRIAL-RELATED"/>
    <property type="match status" value="1"/>
</dbReference>
<feature type="binding site" evidence="11">
    <location>
        <position position="243"/>
    </location>
    <ligand>
        <name>Zn(2+)</name>
        <dbReference type="ChEBI" id="CHEBI:29105"/>
        <label>2</label>
    </ligand>
</feature>
<dbReference type="SUPFAM" id="SSF46565">
    <property type="entry name" value="Chaperone J-domain"/>
    <property type="match status" value="1"/>
</dbReference>
<feature type="repeat" description="CXXCXGXG motif" evidence="11">
    <location>
        <begin position="218"/>
        <end position="225"/>
    </location>
</feature>
<dbReference type="GO" id="GO:0031072">
    <property type="term" value="F:heat shock protein binding"/>
    <property type="evidence" value="ECO:0007669"/>
    <property type="project" value="InterPro"/>
</dbReference>
<dbReference type="InterPro" id="IPR001623">
    <property type="entry name" value="DnaJ_domain"/>
</dbReference>
<reference evidence="16 17" key="1">
    <citation type="submission" date="2018-01" db="EMBL/GenBank/DDBJ databases">
        <title>Twenty Corynebacterium bovis Genomes.</title>
        <authorList>
            <person name="Gulvik C.A."/>
        </authorList>
    </citation>
    <scope>NUCLEOTIDE SEQUENCE [LARGE SCALE GENOMIC DNA]</scope>
    <source>
        <strain evidence="16 17">F6900</strain>
    </source>
</reference>
<keyword evidence="1 11" id="KW-0963">Cytoplasm</keyword>
<evidence type="ECO:0000256" key="12">
    <source>
        <dbReference type="PROSITE-ProRule" id="PRU00546"/>
    </source>
</evidence>
<dbReference type="GO" id="GO:0009408">
    <property type="term" value="P:response to heat"/>
    <property type="evidence" value="ECO:0007669"/>
    <property type="project" value="InterPro"/>
</dbReference>
<dbReference type="CDD" id="cd10719">
    <property type="entry name" value="DnaJ_zf"/>
    <property type="match status" value="1"/>
</dbReference>
<protein>
    <recommendedName>
        <fullName evidence="10 11">Chaperone protein DnaJ</fullName>
    </recommendedName>
</protein>
<sequence>MAQKEWAEKDYYADLGVSSTAGADEIKKAYRKIARENHPDANPGDAAAEERFKKASEAYSVIGDKEHRKEYDEFKAMLASGGFTGQGFGGAGQGFRGGYGTGGTGGFTTGGSTADFSDIFGGGTGGGFSGGFSGGLGDLFGDMFSGAADGGAGAGASAGGGGRRASRRTRGADVETEITLDFREATKGVTVPIRLTNAAACTTCHGSGAAPGTEATRCSTCSGSGFVSENRGAFGFSRPCPDCSGTGTRIEDPCPDCGGSGRRTRTRTITVRVPAGVVDGQKVRLAGQGEAGERGRPAGDLFVTVHVRPDRVFTRSGDDLEITVPVSFTELVLGGTITVPTLDSRVRVRIPQGAADGTTLRVRGRGVSKRNGASGDLLVTVKVSVPKDLDEGAMSALRRYAEEEKRSGFDPRANWDGR</sequence>
<dbReference type="InterPro" id="IPR036410">
    <property type="entry name" value="HSP_DnaJ_Cys-rich_dom_sf"/>
</dbReference>
<keyword evidence="7 11" id="KW-0346">Stress response</keyword>
<proteinExistence type="inferred from homology"/>
<feature type="repeat" description="CXXCXGXG motif" evidence="11">
    <location>
        <begin position="240"/>
        <end position="247"/>
    </location>
</feature>
<comment type="cofactor">
    <cofactor evidence="11">
        <name>Zn(2+)</name>
        <dbReference type="ChEBI" id="CHEBI:29105"/>
    </cofactor>
    <text evidence="11">Binds 2 Zn(2+) ions per monomer.</text>
</comment>
<dbReference type="SUPFAM" id="SSF57938">
    <property type="entry name" value="DnaJ/Hsp40 cysteine-rich domain"/>
    <property type="match status" value="1"/>
</dbReference>
<dbReference type="SMART" id="SM00271">
    <property type="entry name" value="DnaJ"/>
    <property type="match status" value="1"/>
</dbReference>
<evidence type="ECO:0000313" key="17">
    <source>
        <dbReference type="Proteomes" id="UP000276526"/>
    </source>
</evidence>
<dbReference type="FunFam" id="2.60.260.20:FF:000005">
    <property type="entry name" value="Chaperone protein dnaJ 1, mitochondrial"/>
    <property type="match status" value="1"/>
</dbReference>
<dbReference type="PANTHER" id="PTHR43096:SF54">
    <property type="entry name" value="CHAPERONE PROTEIN DNAJ 1"/>
    <property type="match status" value="1"/>
</dbReference>
<dbReference type="PROSITE" id="PS50076">
    <property type="entry name" value="DNAJ_2"/>
    <property type="match status" value="1"/>
</dbReference>
<dbReference type="EMBL" id="PQNK01000007">
    <property type="protein sequence ID" value="RRO86747.1"/>
    <property type="molecule type" value="Genomic_DNA"/>
</dbReference>
<evidence type="ECO:0000256" key="6">
    <source>
        <dbReference type="ARBA" id="ARBA00022833"/>
    </source>
</evidence>
<dbReference type="GO" id="GO:0008270">
    <property type="term" value="F:zinc ion binding"/>
    <property type="evidence" value="ECO:0007669"/>
    <property type="project" value="UniProtKB-UniRule"/>
</dbReference>
<keyword evidence="5 11" id="KW-0863">Zinc-finger</keyword>
<keyword evidence="2 11" id="KW-0235">DNA replication</keyword>
<feature type="domain" description="CR-type" evidence="15">
    <location>
        <begin position="188"/>
        <end position="266"/>
    </location>
</feature>
<dbReference type="Pfam" id="PF00684">
    <property type="entry name" value="DnaJ_CXXCXGXG"/>
    <property type="match status" value="1"/>
</dbReference>
<evidence type="ECO:0000256" key="11">
    <source>
        <dbReference type="HAMAP-Rule" id="MF_01152"/>
    </source>
</evidence>
<dbReference type="InterPro" id="IPR001305">
    <property type="entry name" value="HSP_DnaJ_Cys-rich_dom"/>
</dbReference>
<comment type="similarity">
    <text evidence="9 11">Belongs to the DnaJ family.</text>
</comment>
<feature type="binding site" evidence="11">
    <location>
        <position position="254"/>
    </location>
    <ligand>
        <name>Zn(2+)</name>
        <dbReference type="ChEBI" id="CHEBI:29105"/>
        <label>1</label>
    </ligand>
</feature>
<dbReference type="NCBIfam" id="NF008035">
    <property type="entry name" value="PRK10767.1"/>
    <property type="match status" value="1"/>
</dbReference>
<feature type="repeat" description="CXXCXGXG motif" evidence="11">
    <location>
        <begin position="254"/>
        <end position="261"/>
    </location>
</feature>
<dbReference type="InterPro" id="IPR002939">
    <property type="entry name" value="DnaJ_C"/>
</dbReference>
<dbReference type="InterPro" id="IPR036869">
    <property type="entry name" value="J_dom_sf"/>
</dbReference>
<feature type="binding site" evidence="11">
    <location>
        <position position="221"/>
    </location>
    <ligand>
        <name>Zn(2+)</name>
        <dbReference type="ChEBI" id="CHEBI:29105"/>
        <label>2</label>
    </ligand>
</feature>
<dbReference type="SUPFAM" id="SSF49493">
    <property type="entry name" value="HSP40/DnaJ peptide-binding domain"/>
    <property type="match status" value="2"/>
</dbReference>
<evidence type="ECO:0000259" key="14">
    <source>
        <dbReference type="PROSITE" id="PS50076"/>
    </source>
</evidence>
<dbReference type="Gene3D" id="1.10.287.110">
    <property type="entry name" value="DnaJ domain"/>
    <property type="match status" value="1"/>
</dbReference>
<dbReference type="AlphaFoldDB" id="A0A3R8QGV1"/>
<feature type="binding site" evidence="11">
    <location>
        <position position="204"/>
    </location>
    <ligand>
        <name>Zn(2+)</name>
        <dbReference type="ChEBI" id="CHEBI:29105"/>
        <label>1</label>
    </ligand>
</feature>
<comment type="caution">
    <text evidence="16">The sequence shown here is derived from an EMBL/GenBank/DDBJ whole genome shotgun (WGS) entry which is preliminary data.</text>
</comment>
<feature type="binding site" evidence="11">
    <location>
        <position position="257"/>
    </location>
    <ligand>
        <name>Zn(2+)</name>
        <dbReference type="ChEBI" id="CHEBI:29105"/>
        <label>1</label>
    </ligand>
</feature>
<dbReference type="PROSITE" id="PS51188">
    <property type="entry name" value="ZF_CR"/>
    <property type="match status" value="1"/>
</dbReference>
<keyword evidence="6 11" id="KW-0862">Zinc</keyword>
<evidence type="ECO:0000313" key="16">
    <source>
        <dbReference type="EMBL" id="RRO86747.1"/>
    </source>
</evidence>
<evidence type="ECO:0000256" key="2">
    <source>
        <dbReference type="ARBA" id="ARBA00022705"/>
    </source>
</evidence>
<gene>
    <name evidence="11" type="primary">dnaJ</name>
    <name evidence="16" type="ORF">CXF48_05625</name>
</gene>
<dbReference type="Gene3D" id="2.10.230.10">
    <property type="entry name" value="Heat shock protein DnaJ, cysteine-rich domain"/>
    <property type="match status" value="1"/>
</dbReference>
<dbReference type="GO" id="GO:0005524">
    <property type="term" value="F:ATP binding"/>
    <property type="evidence" value="ECO:0007669"/>
    <property type="project" value="InterPro"/>
</dbReference>
<dbReference type="PRINTS" id="PR00625">
    <property type="entry name" value="JDOMAIN"/>
</dbReference>
<evidence type="ECO:0000256" key="5">
    <source>
        <dbReference type="ARBA" id="ARBA00022771"/>
    </source>
</evidence>
<dbReference type="GO" id="GO:0051082">
    <property type="term" value="F:unfolded protein binding"/>
    <property type="evidence" value="ECO:0007669"/>
    <property type="project" value="UniProtKB-UniRule"/>
</dbReference>
<evidence type="ECO:0000256" key="4">
    <source>
        <dbReference type="ARBA" id="ARBA00022737"/>
    </source>
</evidence>
<comment type="domain">
    <text evidence="11">The J domain is necessary and sufficient to stimulate DnaK ATPase activity. Zinc center 1 plays an important role in the autonomous, DnaK-independent chaperone activity of DnaJ. Zinc center 2 is essential for interaction with DnaK and for DnaJ activity.</text>
</comment>
<dbReference type="Pfam" id="PF00226">
    <property type="entry name" value="DnaJ"/>
    <property type="match status" value="1"/>
</dbReference>
<feature type="compositionally biased region" description="Gly residues" evidence="13">
    <location>
        <begin position="151"/>
        <end position="163"/>
    </location>
</feature>
<comment type="subcellular location">
    <subcellularLocation>
        <location evidence="11">Cytoplasm</location>
    </subcellularLocation>
</comment>
<keyword evidence="4 11" id="KW-0677">Repeat</keyword>
<feature type="repeat" description="CXXCXGXG motif" evidence="11">
    <location>
        <begin position="201"/>
        <end position="208"/>
    </location>
</feature>
<evidence type="ECO:0000259" key="15">
    <source>
        <dbReference type="PROSITE" id="PS51188"/>
    </source>
</evidence>
<dbReference type="GO" id="GO:0042026">
    <property type="term" value="P:protein refolding"/>
    <property type="evidence" value="ECO:0007669"/>
    <property type="project" value="TreeGrafter"/>
</dbReference>
<evidence type="ECO:0000256" key="7">
    <source>
        <dbReference type="ARBA" id="ARBA00023016"/>
    </source>
</evidence>
<evidence type="ECO:0000256" key="13">
    <source>
        <dbReference type="SAM" id="MobiDB-lite"/>
    </source>
</evidence>
<dbReference type="InterPro" id="IPR008971">
    <property type="entry name" value="HSP40/DnaJ_pept-bd"/>
</dbReference>
<dbReference type="RefSeq" id="WP_125173226.1">
    <property type="nucleotide sequence ID" value="NZ_JAPJOD010000053.1"/>
</dbReference>
<dbReference type="FunFam" id="2.10.230.10:FF:000002">
    <property type="entry name" value="Molecular chaperone DnaJ"/>
    <property type="match status" value="1"/>
</dbReference>
<dbReference type="CDD" id="cd10747">
    <property type="entry name" value="DnaJ_C"/>
    <property type="match status" value="1"/>
</dbReference>
<evidence type="ECO:0000256" key="10">
    <source>
        <dbReference type="ARBA" id="ARBA00067609"/>
    </source>
</evidence>
<organism evidence="16 17">
    <name type="scientific">Corynebacterium bovis</name>
    <dbReference type="NCBI Taxonomy" id="36808"/>
    <lineage>
        <taxon>Bacteria</taxon>
        <taxon>Bacillati</taxon>
        <taxon>Actinomycetota</taxon>
        <taxon>Actinomycetes</taxon>
        <taxon>Mycobacteriales</taxon>
        <taxon>Corynebacteriaceae</taxon>
        <taxon>Corynebacterium</taxon>
    </lineage>
</organism>
<dbReference type="CDD" id="cd06257">
    <property type="entry name" value="DnaJ"/>
    <property type="match status" value="1"/>
</dbReference>
<dbReference type="InterPro" id="IPR012724">
    <property type="entry name" value="DnaJ"/>
</dbReference>
<evidence type="ECO:0000256" key="9">
    <source>
        <dbReference type="ARBA" id="ARBA00061004"/>
    </source>
</evidence>
<feature type="binding site" evidence="11">
    <location>
        <position position="240"/>
    </location>
    <ligand>
        <name>Zn(2+)</name>
        <dbReference type="ChEBI" id="CHEBI:29105"/>
        <label>2</label>
    </ligand>
</feature>
<name>A0A3R8QGV1_9CORY</name>
<feature type="binding site" evidence="11">
    <location>
        <position position="218"/>
    </location>
    <ligand>
        <name>Zn(2+)</name>
        <dbReference type="ChEBI" id="CHEBI:29105"/>
        <label>2</label>
    </ligand>
</feature>
<accession>A0A3R8QGV1</accession>
<dbReference type="Proteomes" id="UP000276526">
    <property type="component" value="Unassembled WGS sequence"/>
</dbReference>
<dbReference type="NCBIfam" id="NF010872">
    <property type="entry name" value="PRK14279.1"/>
    <property type="match status" value="1"/>
</dbReference>
<feature type="binding site" evidence="11">
    <location>
        <position position="201"/>
    </location>
    <ligand>
        <name>Zn(2+)</name>
        <dbReference type="ChEBI" id="CHEBI:29105"/>
        <label>1</label>
    </ligand>
</feature>
<comment type="function">
    <text evidence="11">Participates actively in the response to hyperosmotic and heat shock by preventing the aggregation of stress-denatured proteins and by disaggregating proteins, also in an autonomous, DnaK-independent fashion. Unfolded proteins bind initially to DnaJ; upon interaction with the DnaJ-bound protein, DnaK hydrolyzes its bound ATP, resulting in the formation of a stable complex. GrpE releases ADP from DnaK; ATP binding to DnaK triggers the release of the substrate protein, thus completing the reaction cycle. Several rounds of ATP-dependent interactions between DnaJ, DnaK and GrpE are required for fully efficient folding. Also involved, together with DnaK and GrpE, in the DNA replication of plasmids through activation of initiation proteins.</text>
</comment>
<keyword evidence="8 11" id="KW-0143">Chaperone</keyword>
<feature type="zinc finger region" description="CR-type" evidence="12">
    <location>
        <begin position="188"/>
        <end position="266"/>
    </location>
</feature>
<dbReference type="Pfam" id="PF01556">
    <property type="entry name" value="DnaJ_C"/>
    <property type="match status" value="1"/>
</dbReference>
<dbReference type="Gene3D" id="2.60.260.20">
    <property type="entry name" value="Urease metallochaperone UreE, N-terminal domain"/>
    <property type="match status" value="2"/>
</dbReference>
<evidence type="ECO:0000256" key="1">
    <source>
        <dbReference type="ARBA" id="ARBA00022490"/>
    </source>
</evidence>
<evidence type="ECO:0000256" key="3">
    <source>
        <dbReference type="ARBA" id="ARBA00022723"/>
    </source>
</evidence>
<dbReference type="GO" id="GO:0006260">
    <property type="term" value="P:DNA replication"/>
    <property type="evidence" value="ECO:0007669"/>
    <property type="project" value="UniProtKB-KW"/>
</dbReference>